<keyword evidence="14" id="KW-1185">Reference proteome</keyword>
<evidence type="ECO:0000256" key="10">
    <source>
        <dbReference type="ARBA" id="ARBA00023128"/>
    </source>
</evidence>
<evidence type="ECO:0000256" key="5">
    <source>
        <dbReference type="ARBA" id="ARBA00019998"/>
    </source>
</evidence>
<dbReference type="HOGENOM" id="CLU_046917_1_0_1"/>
<dbReference type="RefSeq" id="XP_002110092.1">
    <property type="nucleotide sequence ID" value="XM_002110056.1"/>
</dbReference>
<evidence type="ECO:0000256" key="4">
    <source>
        <dbReference type="ARBA" id="ARBA00007674"/>
    </source>
</evidence>
<evidence type="ECO:0000256" key="3">
    <source>
        <dbReference type="ARBA" id="ARBA00004496"/>
    </source>
</evidence>
<dbReference type="PANTHER" id="PTHR13113:SF1">
    <property type="entry name" value="EVOLUTIONARILY CONSERVED SIGNALING INTERMEDIATE IN TOLL PATHWAY, MITOCHONDRIAL"/>
    <property type="match status" value="1"/>
</dbReference>
<sequence length="372" mass="43247">MQVHKIRAGYIRITNTSVTKIITAVLSNWNHTWTFSRCNRLHHGLLRRPTMIASAPIIVKRFKSNDKIKNLITVGAILEEALQTKQKDSFHQAIDKFNARDRQRRGHVDFIYSALSLIDKFELEQDIETYNKLLDVFPKDRFVNRSWLDVVWPKPHPQIDCALDVLTKMEEEGILPNEDTYRILYDVFGRKSFPLQKAQRIEYWFTRFKDINPYKLPSPVPTDPIELGSIALQRIAGSDGVITIYEHDKKNGEDKFLLAIQSPNQKQFLTNYDTSKPLLVEGPFRVWLSKYPQYYYVLRAHASVQIGEEKNEEGLVVGTCMLRGNNMSMLNLWIDRLRKEISQLSNVEIIFDINHSQSVPITAEDNAIEIER</sequence>
<gene>
    <name evidence="13" type="ORF">TRIADDRAFT_53698</name>
</gene>
<dbReference type="AlphaFoldDB" id="B3RPX5"/>
<dbReference type="InParanoid" id="B3RPX5"/>
<evidence type="ECO:0000256" key="2">
    <source>
        <dbReference type="ARBA" id="ARBA00004173"/>
    </source>
</evidence>
<dbReference type="FunCoup" id="B3RPX5">
    <property type="interactions" value="660"/>
</dbReference>
<dbReference type="InterPro" id="IPR029342">
    <property type="entry name" value="ECIST_C"/>
</dbReference>
<keyword evidence="11" id="KW-0539">Nucleus</keyword>
<keyword evidence="10" id="KW-0496">Mitochondrion</keyword>
<dbReference type="SMART" id="SM01284">
    <property type="entry name" value="ECSIT_Cterm"/>
    <property type="match status" value="1"/>
</dbReference>
<comment type="subcellular location">
    <subcellularLocation>
        <location evidence="3">Cytoplasm</location>
    </subcellularLocation>
    <subcellularLocation>
        <location evidence="2">Mitochondrion</location>
    </subcellularLocation>
    <subcellularLocation>
        <location evidence="1">Nucleus</location>
    </subcellularLocation>
</comment>
<organism evidence="13 14">
    <name type="scientific">Trichoplax adhaerens</name>
    <name type="common">Trichoplax reptans</name>
    <dbReference type="NCBI Taxonomy" id="10228"/>
    <lineage>
        <taxon>Eukaryota</taxon>
        <taxon>Metazoa</taxon>
        <taxon>Placozoa</taxon>
        <taxon>Uniplacotomia</taxon>
        <taxon>Trichoplacea</taxon>
        <taxon>Trichoplacidae</taxon>
        <taxon>Trichoplax</taxon>
    </lineage>
</organism>
<dbReference type="Proteomes" id="UP000009022">
    <property type="component" value="Unassembled WGS sequence"/>
</dbReference>
<dbReference type="CTD" id="6750768"/>
<protein>
    <recommendedName>
        <fullName evidence="5">Evolutionarily conserved signaling intermediate in Toll pathway, mitochondrial</fullName>
    </recommendedName>
</protein>
<dbReference type="OMA" id="PRELQCN"/>
<evidence type="ECO:0000256" key="11">
    <source>
        <dbReference type="ARBA" id="ARBA00023242"/>
    </source>
</evidence>
<evidence type="ECO:0000256" key="7">
    <source>
        <dbReference type="ARBA" id="ARBA00022588"/>
    </source>
</evidence>
<evidence type="ECO:0000313" key="14">
    <source>
        <dbReference type="Proteomes" id="UP000009022"/>
    </source>
</evidence>
<dbReference type="GO" id="GO:0005634">
    <property type="term" value="C:nucleus"/>
    <property type="evidence" value="ECO:0007669"/>
    <property type="project" value="UniProtKB-SubCell"/>
</dbReference>
<dbReference type="Pfam" id="PF14784">
    <property type="entry name" value="ECSIT_C"/>
    <property type="match status" value="1"/>
</dbReference>
<dbReference type="eggNOG" id="KOG3941">
    <property type="taxonomic scope" value="Eukaryota"/>
</dbReference>
<dbReference type="KEGG" id="tad:TRIADDRAFT_53698"/>
<proteinExistence type="inferred from homology"/>
<dbReference type="PANTHER" id="PTHR13113">
    <property type="entry name" value="ECSIT EVOLUTIONARILY CONSERVED SIGNALING INTERMEDIATE IN TOLL PATHWAYS"/>
    <property type="match status" value="1"/>
</dbReference>
<evidence type="ECO:0000256" key="6">
    <source>
        <dbReference type="ARBA" id="ARBA00022490"/>
    </source>
</evidence>
<dbReference type="GO" id="GO:0005739">
    <property type="term" value="C:mitochondrion"/>
    <property type="evidence" value="ECO:0000318"/>
    <property type="project" value="GO_Central"/>
</dbReference>
<keyword evidence="9" id="KW-0809">Transit peptide</keyword>
<evidence type="ECO:0000256" key="9">
    <source>
        <dbReference type="ARBA" id="ARBA00022946"/>
    </source>
</evidence>
<dbReference type="GeneID" id="6750768"/>
<name>B3RPX5_TRIAD</name>
<reference evidence="13 14" key="1">
    <citation type="journal article" date="2008" name="Nature">
        <title>The Trichoplax genome and the nature of placozoans.</title>
        <authorList>
            <person name="Srivastava M."/>
            <person name="Begovic E."/>
            <person name="Chapman J."/>
            <person name="Putnam N.H."/>
            <person name="Hellsten U."/>
            <person name="Kawashima T."/>
            <person name="Kuo A."/>
            <person name="Mitros T."/>
            <person name="Salamov A."/>
            <person name="Carpenter M.L."/>
            <person name="Signorovitch A.Y."/>
            <person name="Moreno M.A."/>
            <person name="Kamm K."/>
            <person name="Grimwood J."/>
            <person name="Schmutz J."/>
            <person name="Shapiro H."/>
            <person name="Grigoriev I.V."/>
            <person name="Buss L.W."/>
            <person name="Schierwater B."/>
            <person name="Dellaporta S.L."/>
            <person name="Rokhsar D.S."/>
        </authorList>
    </citation>
    <scope>NUCLEOTIDE SEQUENCE [LARGE SCALE GENOMIC DNA]</scope>
    <source>
        <strain evidence="13 14">Grell-BS-1999</strain>
    </source>
</reference>
<evidence type="ECO:0000313" key="13">
    <source>
        <dbReference type="EMBL" id="EDV28258.1"/>
    </source>
</evidence>
<comment type="similarity">
    <text evidence="4">Belongs to the ECSIT family.</text>
</comment>
<dbReference type="InterPro" id="IPR010418">
    <property type="entry name" value="ECSIT"/>
</dbReference>
<evidence type="ECO:0000256" key="1">
    <source>
        <dbReference type="ARBA" id="ARBA00004123"/>
    </source>
</evidence>
<dbReference type="InterPro" id="IPR046448">
    <property type="entry name" value="ECSIT_N"/>
</dbReference>
<dbReference type="GO" id="GO:0045087">
    <property type="term" value="P:innate immune response"/>
    <property type="evidence" value="ECO:0000318"/>
    <property type="project" value="GO_Central"/>
</dbReference>
<dbReference type="GO" id="GO:0007178">
    <property type="term" value="P:cell surface receptor protein serine/threonine kinase signaling pathway"/>
    <property type="evidence" value="ECO:0000318"/>
    <property type="project" value="GO_Central"/>
</dbReference>
<dbReference type="Pfam" id="PF06239">
    <property type="entry name" value="ECSIT_N"/>
    <property type="match status" value="1"/>
</dbReference>
<evidence type="ECO:0000256" key="8">
    <source>
        <dbReference type="ARBA" id="ARBA00022859"/>
    </source>
</evidence>
<accession>B3RPX5</accession>
<dbReference type="Gene3D" id="1.25.40.10">
    <property type="entry name" value="Tetratricopeptide repeat domain"/>
    <property type="match status" value="1"/>
</dbReference>
<dbReference type="STRING" id="10228.B3RPX5"/>
<keyword evidence="6" id="KW-0963">Cytoplasm</keyword>
<dbReference type="PhylomeDB" id="B3RPX5"/>
<feature type="domain" description="ECSIT C-terminal" evidence="12">
    <location>
        <begin position="262"/>
        <end position="354"/>
    </location>
</feature>
<evidence type="ECO:0000259" key="12">
    <source>
        <dbReference type="SMART" id="SM01284"/>
    </source>
</evidence>
<dbReference type="InterPro" id="IPR011990">
    <property type="entry name" value="TPR-like_helical_dom_sf"/>
</dbReference>
<keyword evidence="7" id="KW-0399">Innate immunity</keyword>
<dbReference type="EMBL" id="DS985242">
    <property type="protein sequence ID" value="EDV28258.1"/>
    <property type="molecule type" value="Genomic_DNA"/>
</dbReference>
<keyword evidence="8" id="KW-0391">Immunity</keyword>
<dbReference type="OrthoDB" id="10064298at2759"/>